<keyword evidence="4" id="KW-0378">Hydrolase</keyword>
<evidence type="ECO:0000256" key="5">
    <source>
        <dbReference type="ARBA" id="ARBA00049534"/>
    </source>
</evidence>
<dbReference type="PANTHER" id="PTHR12544:SF29">
    <property type="entry name" value="GLUTAMINASE"/>
    <property type="match status" value="1"/>
</dbReference>
<accession>A0ABP0RBV2</accession>
<proteinExistence type="inferred from homology"/>
<dbReference type="InterPro" id="IPR015868">
    <property type="entry name" value="Glutaminase"/>
</dbReference>
<dbReference type="Proteomes" id="UP001642464">
    <property type="component" value="Unassembled WGS sequence"/>
</dbReference>
<dbReference type="SUPFAM" id="SSF56601">
    <property type="entry name" value="beta-lactamase/transpeptidase-like"/>
    <property type="match status" value="1"/>
</dbReference>
<dbReference type="EMBL" id="CAXAMM010041224">
    <property type="protein sequence ID" value="CAK9098073.1"/>
    <property type="molecule type" value="Genomic_DNA"/>
</dbReference>
<gene>
    <name evidence="6" type="ORF">SCF082_LOCUS40368</name>
    <name evidence="7" type="ORF">SCF082_LOCUS45996</name>
</gene>
<protein>
    <recommendedName>
        <fullName evidence="3">glutaminase</fullName>
        <ecNumber evidence="3">3.5.1.2</ecNumber>
    </recommendedName>
</protein>
<comment type="similarity">
    <text evidence="1">Belongs to the glutaminase family.</text>
</comment>
<dbReference type="InterPro" id="IPR012338">
    <property type="entry name" value="Beta-lactam/transpept-like"/>
</dbReference>
<keyword evidence="8" id="KW-1185">Reference proteome</keyword>
<reference evidence="7 8" key="1">
    <citation type="submission" date="2024-02" db="EMBL/GenBank/DDBJ databases">
        <authorList>
            <person name="Chen Y."/>
            <person name="Shah S."/>
            <person name="Dougan E. K."/>
            <person name="Thang M."/>
            <person name="Chan C."/>
        </authorList>
    </citation>
    <scope>NUCLEOTIDE SEQUENCE [LARGE SCALE GENOMIC DNA]</scope>
</reference>
<comment type="caution">
    <text evidence="7">The sequence shown here is derived from an EMBL/GenBank/DDBJ whole genome shotgun (WGS) entry which is preliminary data.</text>
</comment>
<organism evidence="7 8">
    <name type="scientific">Durusdinium trenchii</name>
    <dbReference type="NCBI Taxonomy" id="1381693"/>
    <lineage>
        <taxon>Eukaryota</taxon>
        <taxon>Sar</taxon>
        <taxon>Alveolata</taxon>
        <taxon>Dinophyceae</taxon>
        <taxon>Suessiales</taxon>
        <taxon>Symbiodiniaceae</taxon>
        <taxon>Durusdinium</taxon>
    </lineage>
</organism>
<dbReference type="EC" id="3.5.1.2" evidence="3"/>
<evidence type="ECO:0000313" key="8">
    <source>
        <dbReference type="Proteomes" id="UP001642464"/>
    </source>
</evidence>
<comment type="catalytic activity">
    <reaction evidence="5">
        <text>L-glutamine + H2O = L-glutamate + NH4(+)</text>
        <dbReference type="Rhea" id="RHEA:15889"/>
        <dbReference type="ChEBI" id="CHEBI:15377"/>
        <dbReference type="ChEBI" id="CHEBI:28938"/>
        <dbReference type="ChEBI" id="CHEBI:29985"/>
        <dbReference type="ChEBI" id="CHEBI:58359"/>
        <dbReference type="EC" id="3.5.1.2"/>
    </reaction>
</comment>
<dbReference type="HAMAP" id="MF_00313">
    <property type="entry name" value="Glutaminase"/>
    <property type="match status" value="1"/>
</dbReference>
<dbReference type="NCBIfam" id="TIGR03814">
    <property type="entry name" value="Gln_ase"/>
    <property type="match status" value="1"/>
</dbReference>
<evidence type="ECO:0000256" key="2">
    <source>
        <dbReference type="ARBA" id="ARBA00011881"/>
    </source>
</evidence>
<evidence type="ECO:0000256" key="1">
    <source>
        <dbReference type="ARBA" id="ARBA00011076"/>
    </source>
</evidence>
<evidence type="ECO:0000256" key="3">
    <source>
        <dbReference type="ARBA" id="ARBA00012918"/>
    </source>
</evidence>
<name>A0ABP0RBV2_9DINO</name>
<dbReference type="Gene3D" id="3.40.710.10">
    <property type="entry name" value="DD-peptidase/beta-lactamase superfamily"/>
    <property type="match status" value="1"/>
</dbReference>
<comment type="subunit">
    <text evidence="2">Homotetramer.</text>
</comment>
<dbReference type="PANTHER" id="PTHR12544">
    <property type="entry name" value="GLUTAMINASE"/>
    <property type="match status" value="1"/>
</dbReference>
<dbReference type="EMBL" id="CAXAMM010039253">
    <property type="protein sequence ID" value="CAK9085193.1"/>
    <property type="molecule type" value="Genomic_DNA"/>
</dbReference>
<sequence length="349" mass="37797">MTQSSDNEVDLLLGRMKTAAAPIRDVLRQIYGRLSQLGEGKVADYIPELAQANPNDFGISLCTVDGQTIEVGDCQKMFTIQSASKPFTYGLAIEDHGCEAVLQKIGVEPTGEAFNSIVLDETSNRPFNPMVNAGAIATADLIKGTDYPDRVKRMLATFARYCGREIFVDNAVFLSERTTGHRNRAMAHLMRNFGMVGDKFEESLELYFQQCSLLVHAHDLAVMGATLANGGINPVTQEQAVSTETVKYILSIMLSCGMYDYAGEWAFRVGLPAKSGVGGGIVAVVPGVLGIGLYSPLLDDKGNSRRGVEACIELSRRFGLHALESGTGTDDIKDFLSLNRGRGQKPNKS</sequence>
<dbReference type="Pfam" id="PF04960">
    <property type="entry name" value="Glutaminase"/>
    <property type="match status" value="1"/>
</dbReference>
<evidence type="ECO:0000313" key="6">
    <source>
        <dbReference type="EMBL" id="CAK9085193.1"/>
    </source>
</evidence>
<evidence type="ECO:0000313" key="7">
    <source>
        <dbReference type="EMBL" id="CAK9098073.1"/>
    </source>
</evidence>
<evidence type="ECO:0000256" key="4">
    <source>
        <dbReference type="ARBA" id="ARBA00022801"/>
    </source>
</evidence>